<dbReference type="EMBL" id="AGNK02002806">
    <property type="status" value="NOT_ANNOTATED_CDS"/>
    <property type="molecule type" value="Genomic_DNA"/>
</dbReference>
<keyword evidence="2" id="KW-1185">Reference proteome</keyword>
<dbReference type="AlphaFoldDB" id="K3XUL7"/>
<dbReference type="Gramene" id="KQL03940">
    <property type="protein sequence ID" value="KQL03940"/>
    <property type="gene ID" value="SETIT_005624mg"/>
</dbReference>
<name>K3XUL7_SETIT</name>
<accession>K3XUL7</accession>
<reference evidence="1" key="2">
    <citation type="submission" date="2018-08" db="UniProtKB">
        <authorList>
            <consortium name="EnsemblPlants"/>
        </authorList>
    </citation>
    <scope>IDENTIFICATION</scope>
    <source>
        <strain evidence="1">Yugu1</strain>
    </source>
</reference>
<protein>
    <submittedName>
        <fullName evidence="1">Uncharacterized protein</fullName>
    </submittedName>
</protein>
<dbReference type="Proteomes" id="UP000004995">
    <property type="component" value="Unassembled WGS sequence"/>
</dbReference>
<sequence>MATFVLSASQECLEIGGCSCSLRVMWSLAGQDTCFSTF</sequence>
<dbReference type="EnsemblPlants" id="KQL03940">
    <property type="protein sequence ID" value="KQL03940"/>
    <property type="gene ID" value="SETIT_005624mg"/>
</dbReference>
<proteinExistence type="predicted"/>
<reference evidence="2" key="1">
    <citation type="journal article" date="2012" name="Nat. Biotechnol.">
        <title>Reference genome sequence of the model plant Setaria.</title>
        <authorList>
            <person name="Bennetzen J.L."/>
            <person name="Schmutz J."/>
            <person name="Wang H."/>
            <person name="Percifield R."/>
            <person name="Hawkins J."/>
            <person name="Pontaroli A.C."/>
            <person name="Estep M."/>
            <person name="Feng L."/>
            <person name="Vaughn J.N."/>
            <person name="Grimwood J."/>
            <person name="Jenkins J."/>
            <person name="Barry K."/>
            <person name="Lindquist E."/>
            <person name="Hellsten U."/>
            <person name="Deshpande S."/>
            <person name="Wang X."/>
            <person name="Wu X."/>
            <person name="Mitros T."/>
            <person name="Triplett J."/>
            <person name="Yang X."/>
            <person name="Ye C.Y."/>
            <person name="Mauro-Herrera M."/>
            <person name="Wang L."/>
            <person name="Li P."/>
            <person name="Sharma M."/>
            <person name="Sharma R."/>
            <person name="Ronald P.C."/>
            <person name="Panaud O."/>
            <person name="Kellogg E.A."/>
            <person name="Brutnell T.P."/>
            <person name="Doust A.N."/>
            <person name="Tuskan G.A."/>
            <person name="Rokhsar D."/>
            <person name="Devos K.M."/>
        </authorList>
    </citation>
    <scope>NUCLEOTIDE SEQUENCE [LARGE SCALE GENOMIC DNA]</scope>
    <source>
        <strain evidence="2">cv. Yugu1</strain>
    </source>
</reference>
<evidence type="ECO:0000313" key="1">
    <source>
        <dbReference type="EnsemblPlants" id="KQL03940"/>
    </source>
</evidence>
<dbReference type="HOGENOM" id="CLU_3336481_0_0_1"/>
<organism evidence="1 2">
    <name type="scientific">Setaria italica</name>
    <name type="common">Foxtail millet</name>
    <name type="synonym">Panicum italicum</name>
    <dbReference type="NCBI Taxonomy" id="4555"/>
    <lineage>
        <taxon>Eukaryota</taxon>
        <taxon>Viridiplantae</taxon>
        <taxon>Streptophyta</taxon>
        <taxon>Embryophyta</taxon>
        <taxon>Tracheophyta</taxon>
        <taxon>Spermatophyta</taxon>
        <taxon>Magnoliopsida</taxon>
        <taxon>Liliopsida</taxon>
        <taxon>Poales</taxon>
        <taxon>Poaceae</taxon>
        <taxon>PACMAD clade</taxon>
        <taxon>Panicoideae</taxon>
        <taxon>Panicodae</taxon>
        <taxon>Paniceae</taxon>
        <taxon>Cenchrinae</taxon>
        <taxon>Setaria</taxon>
    </lineage>
</organism>
<evidence type="ECO:0000313" key="2">
    <source>
        <dbReference type="Proteomes" id="UP000004995"/>
    </source>
</evidence>
<dbReference type="InParanoid" id="K3XUL7"/>